<organism evidence="2 3">
    <name type="scientific">Sulfitobacter profundi</name>
    <dbReference type="NCBI Taxonomy" id="2679961"/>
    <lineage>
        <taxon>Bacteria</taxon>
        <taxon>Pseudomonadati</taxon>
        <taxon>Pseudomonadota</taxon>
        <taxon>Alphaproteobacteria</taxon>
        <taxon>Rhodobacterales</taxon>
        <taxon>Roseobacteraceae</taxon>
        <taxon>Sulfitobacter</taxon>
    </lineage>
</organism>
<evidence type="ECO:0000313" key="3">
    <source>
        <dbReference type="Proteomes" id="UP001596403"/>
    </source>
</evidence>
<protein>
    <submittedName>
        <fullName evidence="2">Mercury resistance system transport protein MerF</fullName>
    </submittedName>
</protein>
<evidence type="ECO:0000313" key="2">
    <source>
        <dbReference type="EMBL" id="MFC6640540.1"/>
    </source>
</evidence>
<reference evidence="3" key="1">
    <citation type="journal article" date="2019" name="Int. J. Syst. Evol. Microbiol.">
        <title>The Global Catalogue of Microorganisms (GCM) 10K type strain sequencing project: providing services to taxonomists for standard genome sequencing and annotation.</title>
        <authorList>
            <consortium name="The Broad Institute Genomics Platform"/>
            <consortium name="The Broad Institute Genome Sequencing Center for Infectious Disease"/>
            <person name="Wu L."/>
            <person name="Ma J."/>
        </authorList>
    </citation>
    <scope>NUCLEOTIDE SEQUENCE [LARGE SCALE GENOMIC DNA]</scope>
    <source>
        <strain evidence="3">NBRC 111368</strain>
    </source>
</reference>
<comment type="caution">
    <text evidence="2">The sequence shown here is derived from an EMBL/GenBank/DDBJ whole genome shotgun (WGS) entry which is preliminary data.</text>
</comment>
<accession>A0ABW1YTF6</accession>
<dbReference type="NCBIfam" id="NF033565">
    <property type="entry name" value="trans_MerF"/>
    <property type="match status" value="1"/>
</dbReference>
<evidence type="ECO:0000256" key="1">
    <source>
        <dbReference type="SAM" id="Phobius"/>
    </source>
</evidence>
<dbReference type="Gene3D" id="1.10.287.910">
    <property type="entry name" value="bacterial mercury transporter, merf"/>
    <property type="match status" value="1"/>
</dbReference>
<sequence>MSGVEGSDTQSGLLKFGLIGTVIVALCCFTPVLVILFGAVGLSALLGWLDYVLLPALAIFIGITIYALWKCRDSERSS</sequence>
<keyword evidence="1" id="KW-1133">Transmembrane helix</keyword>
<dbReference type="EMBL" id="JBHSWA010000001">
    <property type="protein sequence ID" value="MFC6640540.1"/>
    <property type="molecule type" value="Genomic_DNA"/>
</dbReference>
<dbReference type="Pfam" id="PF11431">
    <property type="entry name" value="Transport_MerF"/>
    <property type="match status" value="1"/>
</dbReference>
<name>A0ABW1YTF6_9RHOB</name>
<keyword evidence="1" id="KW-0812">Transmembrane</keyword>
<dbReference type="InterPro" id="IPR021091">
    <property type="entry name" value="Mercury_ion_transport_MerF"/>
</dbReference>
<keyword evidence="1" id="KW-0472">Membrane</keyword>
<dbReference type="RefSeq" id="WP_240791680.1">
    <property type="nucleotide sequence ID" value="NZ_JBHSWA010000001.1"/>
</dbReference>
<dbReference type="Proteomes" id="UP001596403">
    <property type="component" value="Unassembled WGS sequence"/>
</dbReference>
<feature type="transmembrane region" description="Helical" evidence="1">
    <location>
        <begin position="12"/>
        <end position="45"/>
    </location>
</feature>
<proteinExistence type="predicted"/>
<gene>
    <name evidence="2" type="primary">merF</name>
    <name evidence="2" type="ORF">ACFQAU_01035</name>
</gene>
<keyword evidence="3" id="KW-1185">Reference proteome</keyword>
<feature type="transmembrane region" description="Helical" evidence="1">
    <location>
        <begin position="51"/>
        <end position="69"/>
    </location>
</feature>